<keyword evidence="2" id="KW-1185">Reference proteome</keyword>
<dbReference type="RefSeq" id="WP_083374573.1">
    <property type="nucleotide sequence ID" value="NZ_FNTS01000002.1"/>
</dbReference>
<dbReference type="SUPFAM" id="SSF55486">
    <property type="entry name" value="Metalloproteases ('zincins'), catalytic domain"/>
    <property type="match status" value="1"/>
</dbReference>
<dbReference type="Proteomes" id="UP000182179">
    <property type="component" value="Unassembled WGS sequence"/>
</dbReference>
<gene>
    <name evidence="1" type="ORF">SAMN04515675_3367</name>
</gene>
<name>A0A1H5F0M2_9PSED</name>
<sequence>MNTSVDYYSSLPAPHDILSLTPPETVALLKALNKNVIYTLGNMPTRPVSALKLLTQVLEPFLPAPELDAIFYTSPSSASTPQQTLHELLNNLVLFNTLPSSYDATSAEFYTFAAGAMKALPPDCQTLLKITLKNLQGIEFYLSDLADFWQTRHAYSEMTHQAYVARAFAAQLQCAASLRLADGSLSLESVALITLLASPGHISGCHLYRIALQDEEYQAHIPLSGAFLITRATANPAPGKNPCVLYIPGLKLQEFHSPALLKAHLIAELSPATLHRLLPCIDRNQLQRVETLTKQGLHDDHVDLSPVVSGSHFYSDVILALINQQRRNIRHAWAWAHPRHFREANWANHHIDTASDLRSLMTLETTFRDHATPATTAFERSLPPKPTALPAPTAPNPINLNVFIHRDLHGDTRLPSLHDDYFSWLEAELEEISGRKVLTSFHRENGPVSLINFNYTGDHQDRIFAWKHSILQHLENHSITPTPLDLYLLLTRDNINSTVAGIANLRGNFGIAATTSYRVAAHEVGHMLGAVHEDGDNIFNGWWHETLMKGRGTFSFLKGNAYRFSNKNRDNIRTYLSQFE</sequence>
<dbReference type="EMBL" id="FNTS01000002">
    <property type="protein sequence ID" value="SED96870.1"/>
    <property type="molecule type" value="Genomic_DNA"/>
</dbReference>
<evidence type="ECO:0000313" key="1">
    <source>
        <dbReference type="EMBL" id="SED96870.1"/>
    </source>
</evidence>
<comment type="caution">
    <text evidence="1">The sequence shown here is derived from an EMBL/GenBank/DDBJ whole genome shotgun (WGS) entry which is preliminary data.</text>
</comment>
<accession>A0A1H5F0M2</accession>
<reference evidence="1 2" key="1">
    <citation type="submission" date="2016-10" db="EMBL/GenBank/DDBJ databases">
        <authorList>
            <person name="Varghese N."/>
            <person name="Submissions S."/>
        </authorList>
    </citation>
    <scope>NUCLEOTIDE SEQUENCE [LARGE SCALE GENOMIC DNA]</scope>
    <source>
        <strain evidence="1 2">BS2773</strain>
    </source>
</reference>
<dbReference type="InterPro" id="IPR024079">
    <property type="entry name" value="MetalloPept_cat_dom_sf"/>
</dbReference>
<protein>
    <submittedName>
        <fullName evidence="1">Uncharacterized protein</fullName>
    </submittedName>
</protein>
<evidence type="ECO:0000313" key="2">
    <source>
        <dbReference type="Proteomes" id="UP000182179"/>
    </source>
</evidence>
<proteinExistence type="predicted"/>
<dbReference type="Gene3D" id="3.40.390.10">
    <property type="entry name" value="Collagenase (Catalytic Domain)"/>
    <property type="match status" value="1"/>
</dbReference>
<organism evidence="1 2">
    <name type="scientific">Pseudomonas costantinii</name>
    <dbReference type="NCBI Taxonomy" id="168469"/>
    <lineage>
        <taxon>Bacteria</taxon>
        <taxon>Pseudomonadati</taxon>
        <taxon>Pseudomonadota</taxon>
        <taxon>Gammaproteobacteria</taxon>
        <taxon>Pseudomonadales</taxon>
        <taxon>Pseudomonadaceae</taxon>
        <taxon>Pseudomonas</taxon>
    </lineage>
</organism>